<keyword evidence="2" id="KW-1185">Reference proteome</keyword>
<protein>
    <submittedName>
        <fullName evidence="1">Protein asteroid-like protein 1</fullName>
    </submittedName>
</protein>
<name>A0ACB7F9I2_NIBAL</name>
<sequence>MGVRGLVTFIEKHPRIYRDVRFRMSRLVIDGANLLHLLYFDSGVYLIKTGVYLIKTGVYLLNTGLDQNHGGEYAAFEELIERFITTLRNCGVSPFVVLDGGSDYTDKKLDTVTQRAVDRIEKAHRAAWDDSEQNILPQLAKLMFTQTLARLEVPMAQCYAEADQEIAALANEWRCPVLSNDSDFYIFDLPAGFLPTSHFQWKAVEQSGSQSYIPCKNYNTRSFCILINIEHELLPTFAALAGNDYVKLQKMERPIRWTQFCPASDGIPSRLEGLLCWLRDFHQPEKALEAALGLMGELGTKRKKEVLQSLYLGMEEYKLPSSTLMRFFVDGVAPPFPTFEGVKGLIPDWTRLPLTQARLTSDILDVLLLQRNDLSIPVDHGDMASINLTSRPLRQVMYGLLLGKRRQLVNERDRDGLQLKVIPVQPAVRGVARQLTLESLDQAESSQRLQVLLDALGVTEASLSRLPPQLRLPVAVTCYWLQRAQPRPDQRLLKALLLGLSNGDALRQRAASQIQNKCYKQKLDVSVVHAFNQWQGCLKDSVYLNQLLGRPLEEPQIARLYEGTLVHDLVHQMRTGRKLKHFLKSDRSSVRQYSAMMAVINQFHCQEASTSHNQKTVTPPRRQPLEDLTANLQQLFLLCEDEMEVSSTVSVQEDLHLEDLLSVKTRYRAKKRNNRSKNPEVARKEERRGDVVLW</sequence>
<comment type="caution">
    <text evidence="1">The sequence shown here is derived from an EMBL/GenBank/DDBJ whole genome shotgun (WGS) entry which is preliminary data.</text>
</comment>
<accession>A0ACB7F9I2</accession>
<reference evidence="1" key="1">
    <citation type="submission" date="2020-04" db="EMBL/GenBank/DDBJ databases">
        <title>A chromosome-scale assembly and high-density genetic map of the yellow drum (Nibea albiflora) genome.</title>
        <authorList>
            <person name="Xu D."/>
            <person name="Zhang W."/>
            <person name="Chen R."/>
            <person name="Tan P."/>
            <person name="Wang L."/>
            <person name="Song H."/>
            <person name="Tian L."/>
            <person name="Zhu Q."/>
            <person name="Wang B."/>
        </authorList>
    </citation>
    <scope>NUCLEOTIDE SEQUENCE</scope>
    <source>
        <strain evidence="1">ZJHYS-2018</strain>
    </source>
</reference>
<dbReference type="EMBL" id="CM024803">
    <property type="protein sequence ID" value="KAG8010915.1"/>
    <property type="molecule type" value="Genomic_DNA"/>
</dbReference>
<organism evidence="1 2">
    <name type="scientific">Nibea albiflora</name>
    <name type="common">Yellow drum</name>
    <name type="synonym">Corvina albiflora</name>
    <dbReference type="NCBI Taxonomy" id="240163"/>
    <lineage>
        <taxon>Eukaryota</taxon>
        <taxon>Metazoa</taxon>
        <taxon>Chordata</taxon>
        <taxon>Craniata</taxon>
        <taxon>Vertebrata</taxon>
        <taxon>Euteleostomi</taxon>
        <taxon>Actinopterygii</taxon>
        <taxon>Neopterygii</taxon>
        <taxon>Teleostei</taxon>
        <taxon>Neoteleostei</taxon>
        <taxon>Acanthomorphata</taxon>
        <taxon>Eupercaria</taxon>
        <taxon>Sciaenidae</taxon>
        <taxon>Nibea</taxon>
    </lineage>
</organism>
<gene>
    <name evidence="1" type="primary">ASTE1.2</name>
    <name evidence="1" type="ORF">GBF38_013743</name>
</gene>
<proteinExistence type="predicted"/>
<dbReference type="Proteomes" id="UP000805704">
    <property type="component" value="Chromosome 15"/>
</dbReference>
<evidence type="ECO:0000313" key="2">
    <source>
        <dbReference type="Proteomes" id="UP000805704"/>
    </source>
</evidence>
<evidence type="ECO:0000313" key="1">
    <source>
        <dbReference type="EMBL" id="KAG8010915.1"/>
    </source>
</evidence>